<dbReference type="Pfam" id="PF10137">
    <property type="entry name" value="CAP12-PCTIR_TIR"/>
    <property type="match status" value="1"/>
</dbReference>
<evidence type="ECO:0000313" key="3">
    <source>
        <dbReference type="Proteomes" id="UP000095401"/>
    </source>
</evidence>
<gene>
    <name evidence="2" type="ORF">BI364_16455</name>
</gene>
<sequence length="247" mass="28241">MEFLKEKLNDLIEYGWRANDSNDLWNWEIRVCQILKTGFDPKVSDEFGSLSADVYESFEDTRARQIGFLEGLILKESLGRQSDDVRANDMRLRDFETNYKTNKVFIVHGRDSEAKSTVARYLSLIGLDPIILHEQPSGGKTIIEKFEVYSDVGFAVILLTPDDVGGEDEKKINKRARQNVIMELGYFMGKLGRNRVCALYKEGVEIPSDYQGVVYVEYDQQGGWKVKLAQELSHCGYSINLEKMLSV</sequence>
<dbReference type="KEGG" id="aprs:BI364_16455"/>
<dbReference type="RefSeq" id="WP_070079657.1">
    <property type="nucleotide sequence ID" value="NZ_CP017415.1"/>
</dbReference>
<dbReference type="Proteomes" id="UP000095401">
    <property type="component" value="Chromosome"/>
</dbReference>
<protein>
    <recommendedName>
        <fullName evidence="1">CD-NTase-associated protein 12/Pycsar effector protein TIR domain-containing protein</fullName>
    </recommendedName>
</protein>
<evidence type="ECO:0000313" key="2">
    <source>
        <dbReference type="EMBL" id="AOU99308.1"/>
    </source>
</evidence>
<proteinExistence type="predicted"/>
<accession>A0A1D8IRY9</accession>
<keyword evidence="3" id="KW-1185">Reference proteome</keyword>
<organism evidence="2 3">
    <name type="scientific">Acidihalobacter yilgarnensis</name>
    <dbReference type="NCBI Taxonomy" id="2819280"/>
    <lineage>
        <taxon>Bacteria</taxon>
        <taxon>Pseudomonadati</taxon>
        <taxon>Pseudomonadota</taxon>
        <taxon>Gammaproteobacteria</taxon>
        <taxon>Chromatiales</taxon>
        <taxon>Ectothiorhodospiraceae</taxon>
        <taxon>Acidihalobacter</taxon>
    </lineage>
</organism>
<name>A0A1D8IRY9_9GAMM</name>
<dbReference type="AlphaFoldDB" id="A0A1D8IRY9"/>
<dbReference type="GO" id="GO:0050135">
    <property type="term" value="F:NADP+ nucleosidase activity"/>
    <property type="evidence" value="ECO:0007669"/>
    <property type="project" value="InterPro"/>
</dbReference>
<dbReference type="InterPro" id="IPR019302">
    <property type="entry name" value="CAP12/PCTIR_TIR_dom"/>
</dbReference>
<dbReference type="EMBL" id="CP017415">
    <property type="protein sequence ID" value="AOU99308.1"/>
    <property type="molecule type" value="Genomic_DNA"/>
</dbReference>
<reference evidence="3" key="1">
    <citation type="submission" date="2016-09" db="EMBL/GenBank/DDBJ databases">
        <title>Acidihalobacter prosperus F5.</title>
        <authorList>
            <person name="Khaleque H.N."/>
            <person name="Ramsay J.P."/>
            <person name="Kaksonen A.H."/>
            <person name="Boxall N.J."/>
            <person name="Watkin E.L.J."/>
        </authorList>
    </citation>
    <scope>NUCLEOTIDE SEQUENCE [LARGE SCALE GENOMIC DNA]</scope>
    <source>
        <strain evidence="3">F5</strain>
    </source>
</reference>
<feature type="domain" description="CD-NTase-associated protein 12/Pycsar effector protein TIR" evidence="1">
    <location>
        <begin position="103"/>
        <end position="219"/>
    </location>
</feature>
<evidence type="ECO:0000259" key="1">
    <source>
        <dbReference type="Pfam" id="PF10137"/>
    </source>
</evidence>